<dbReference type="SUPFAM" id="SSF46785">
    <property type="entry name" value="Winged helix' DNA-binding domain"/>
    <property type="match status" value="1"/>
</dbReference>
<dbReference type="EMBL" id="AKGD01000001">
    <property type="protein sequence ID" value="EIT70567.1"/>
    <property type="molecule type" value="Genomic_DNA"/>
</dbReference>
<dbReference type="GO" id="GO:0003677">
    <property type="term" value="F:DNA binding"/>
    <property type="evidence" value="ECO:0007669"/>
    <property type="project" value="UniProtKB-KW"/>
</dbReference>
<evidence type="ECO:0000313" key="6">
    <source>
        <dbReference type="EMBL" id="EIT70567.1"/>
    </source>
</evidence>
<dbReference type="FunFam" id="1.10.10.10:FF:000001">
    <property type="entry name" value="LysR family transcriptional regulator"/>
    <property type="match status" value="1"/>
</dbReference>
<keyword evidence="3" id="KW-0238">DNA-binding</keyword>
<dbReference type="PANTHER" id="PTHR30419">
    <property type="entry name" value="HTH-TYPE TRANSCRIPTIONAL REGULATOR YBHD"/>
    <property type="match status" value="1"/>
</dbReference>
<dbReference type="AlphaFoldDB" id="I7ZFU8"/>
<dbReference type="OrthoDB" id="7010314at2"/>
<keyword evidence="2" id="KW-0805">Transcription regulation</keyword>
<dbReference type="InterPro" id="IPR050950">
    <property type="entry name" value="HTH-type_LysR_regulators"/>
</dbReference>
<name>I7ZFU8_9GAMM</name>
<comment type="similarity">
    <text evidence="1">Belongs to the LysR transcriptional regulatory family.</text>
</comment>
<dbReference type="Gene3D" id="3.40.190.10">
    <property type="entry name" value="Periplasmic binding protein-like II"/>
    <property type="match status" value="1"/>
</dbReference>
<dbReference type="GO" id="GO:0005829">
    <property type="term" value="C:cytosol"/>
    <property type="evidence" value="ECO:0007669"/>
    <property type="project" value="TreeGrafter"/>
</dbReference>
<evidence type="ECO:0000256" key="4">
    <source>
        <dbReference type="ARBA" id="ARBA00023163"/>
    </source>
</evidence>
<dbReference type="Pfam" id="PF00126">
    <property type="entry name" value="HTH_1"/>
    <property type="match status" value="1"/>
</dbReference>
<accession>I7ZFU8</accession>
<evidence type="ECO:0000256" key="3">
    <source>
        <dbReference type="ARBA" id="ARBA00023125"/>
    </source>
</evidence>
<proteinExistence type="inferred from homology"/>
<keyword evidence="4" id="KW-0804">Transcription</keyword>
<dbReference type="RefSeq" id="WP_007183660.1">
    <property type="nucleotide sequence ID" value="NZ_AKGD01000001.1"/>
</dbReference>
<dbReference type="SUPFAM" id="SSF53850">
    <property type="entry name" value="Periplasmic binding protein-like II"/>
    <property type="match status" value="1"/>
</dbReference>
<feature type="domain" description="HTH lysR-type" evidence="5">
    <location>
        <begin position="7"/>
        <end position="64"/>
    </location>
</feature>
<evidence type="ECO:0000259" key="5">
    <source>
        <dbReference type="PROSITE" id="PS50931"/>
    </source>
</evidence>
<organism evidence="6 7">
    <name type="scientific">Hydrocarboniphaga effusa AP103</name>
    <dbReference type="NCBI Taxonomy" id="1172194"/>
    <lineage>
        <taxon>Bacteria</taxon>
        <taxon>Pseudomonadati</taxon>
        <taxon>Pseudomonadota</taxon>
        <taxon>Gammaproteobacteria</taxon>
        <taxon>Nevskiales</taxon>
        <taxon>Nevskiaceae</taxon>
        <taxon>Hydrocarboniphaga</taxon>
    </lineage>
</organism>
<dbReference type="InterPro" id="IPR036388">
    <property type="entry name" value="WH-like_DNA-bd_sf"/>
</dbReference>
<sequence length="304" mass="33532">MDNLTLVKISALRDFLAVVERGSVHAAARHQGGAQPTVSRNIRELERRLGVVLFERSAKGTQLTPMGKVFYARAKSAQTELLRAQEELAQLRGETHGHVTVALSTVAQISLLPDALEPFRDRYPGVRLNVIDALFPRVEGVLRNGTLDCYIGPVPEDVGPDFRVEKLFDNTRVVVGRKGHPLGKAKSLRELVDAEWATTTVTPKADDELAPLFAHYGLKAPRSVMQLHSALTTLVLIGKTDLLVLLPVQWVHSRLWSDELETIPVKEVLPAPAINIVRRSALPLTPAAEYFCDMIRRVSANLPA</sequence>
<dbReference type="STRING" id="1172194.WQQ_07040"/>
<protein>
    <recommendedName>
        <fullName evidence="5">HTH lysR-type domain-containing protein</fullName>
    </recommendedName>
</protein>
<dbReference type="GO" id="GO:0003700">
    <property type="term" value="F:DNA-binding transcription factor activity"/>
    <property type="evidence" value="ECO:0007669"/>
    <property type="project" value="InterPro"/>
</dbReference>
<reference evidence="6 7" key="1">
    <citation type="journal article" date="2012" name="J. Bacteriol.">
        <title>Genome Sequence of n-Alkane-Degrading Hydrocarboniphaga effusa Strain AP103T (ATCC BAA-332T).</title>
        <authorList>
            <person name="Chang H.K."/>
            <person name="Zylstra G.J."/>
            <person name="Chae J.C."/>
        </authorList>
    </citation>
    <scope>NUCLEOTIDE SEQUENCE [LARGE SCALE GENOMIC DNA]</scope>
    <source>
        <strain evidence="6 7">AP103</strain>
    </source>
</reference>
<dbReference type="InterPro" id="IPR005119">
    <property type="entry name" value="LysR_subst-bd"/>
</dbReference>
<gene>
    <name evidence="6" type="ORF">WQQ_07040</name>
</gene>
<dbReference type="Gene3D" id="1.10.10.10">
    <property type="entry name" value="Winged helix-like DNA-binding domain superfamily/Winged helix DNA-binding domain"/>
    <property type="match status" value="1"/>
</dbReference>
<keyword evidence="7" id="KW-1185">Reference proteome</keyword>
<dbReference type="InterPro" id="IPR036390">
    <property type="entry name" value="WH_DNA-bd_sf"/>
</dbReference>
<dbReference type="InterPro" id="IPR000847">
    <property type="entry name" value="LysR_HTH_N"/>
</dbReference>
<dbReference type="Proteomes" id="UP000003704">
    <property type="component" value="Unassembled WGS sequence"/>
</dbReference>
<evidence type="ECO:0000256" key="1">
    <source>
        <dbReference type="ARBA" id="ARBA00009437"/>
    </source>
</evidence>
<dbReference type="PROSITE" id="PS50931">
    <property type="entry name" value="HTH_LYSR"/>
    <property type="match status" value="1"/>
</dbReference>
<evidence type="ECO:0000313" key="7">
    <source>
        <dbReference type="Proteomes" id="UP000003704"/>
    </source>
</evidence>
<dbReference type="Pfam" id="PF03466">
    <property type="entry name" value="LysR_substrate"/>
    <property type="match status" value="1"/>
</dbReference>
<comment type="caution">
    <text evidence="6">The sequence shown here is derived from an EMBL/GenBank/DDBJ whole genome shotgun (WGS) entry which is preliminary data.</text>
</comment>
<evidence type="ECO:0000256" key="2">
    <source>
        <dbReference type="ARBA" id="ARBA00023015"/>
    </source>
</evidence>
<dbReference type="PANTHER" id="PTHR30419:SF30">
    <property type="entry name" value="LYSR FAMILY TRANSCRIPTIONAL REGULATOR"/>
    <property type="match status" value="1"/>
</dbReference>